<protein>
    <recommendedName>
        <fullName evidence="4">TIL domain-containing protein</fullName>
    </recommendedName>
</protein>
<keyword evidence="3" id="KW-1185">Reference proteome</keyword>
<feature type="chain" id="PRO_5043461929" description="TIL domain-containing protein" evidence="1">
    <location>
        <begin position="35"/>
        <end position="170"/>
    </location>
</feature>
<comment type="caution">
    <text evidence="2">The sequence shown here is derived from an EMBL/GenBank/DDBJ whole genome shotgun (WGS) entry which is preliminary data.</text>
</comment>
<evidence type="ECO:0000313" key="2">
    <source>
        <dbReference type="EMBL" id="GMT10186.1"/>
    </source>
</evidence>
<reference evidence="2" key="1">
    <citation type="submission" date="2023-10" db="EMBL/GenBank/DDBJ databases">
        <title>Genome assembly of Pristionchus species.</title>
        <authorList>
            <person name="Yoshida K."/>
            <person name="Sommer R.J."/>
        </authorList>
    </citation>
    <scope>NUCLEOTIDE SEQUENCE</scope>
    <source>
        <strain evidence="2">RS5133</strain>
    </source>
</reference>
<dbReference type="EMBL" id="BTSY01000001">
    <property type="protein sequence ID" value="GMT10186.1"/>
    <property type="molecule type" value="Genomic_DNA"/>
</dbReference>
<dbReference type="Proteomes" id="UP001432322">
    <property type="component" value="Unassembled WGS sequence"/>
</dbReference>
<sequence>IGKLSISHPLHSRMSIPRMNRFMFFPLLISIATATTTVSSTTPATTTDNTIPCGDTRCHPAWTCNPHFFFCVAPRTLPPPECGEYYCNNSETCETIRVLCKRAPCPADKKVCVLKEGATTSSPTRCNDLLCPPNEVCMAVGTPCSRLPCPTFVKKCVSITSTTNAPTTQE</sequence>
<proteinExistence type="predicted"/>
<feature type="non-terminal residue" evidence="2">
    <location>
        <position position="1"/>
    </location>
</feature>
<evidence type="ECO:0000256" key="1">
    <source>
        <dbReference type="SAM" id="SignalP"/>
    </source>
</evidence>
<name>A0AAV5USQ7_9BILA</name>
<accession>A0AAV5USQ7</accession>
<keyword evidence="1" id="KW-0732">Signal</keyword>
<dbReference type="AlphaFoldDB" id="A0AAV5USQ7"/>
<evidence type="ECO:0000313" key="3">
    <source>
        <dbReference type="Proteomes" id="UP001432322"/>
    </source>
</evidence>
<evidence type="ECO:0008006" key="4">
    <source>
        <dbReference type="Google" id="ProtNLM"/>
    </source>
</evidence>
<feature type="signal peptide" evidence="1">
    <location>
        <begin position="1"/>
        <end position="34"/>
    </location>
</feature>
<gene>
    <name evidence="2" type="ORF">PFISCL1PPCAC_1483</name>
</gene>
<organism evidence="2 3">
    <name type="scientific">Pristionchus fissidentatus</name>
    <dbReference type="NCBI Taxonomy" id="1538716"/>
    <lineage>
        <taxon>Eukaryota</taxon>
        <taxon>Metazoa</taxon>
        <taxon>Ecdysozoa</taxon>
        <taxon>Nematoda</taxon>
        <taxon>Chromadorea</taxon>
        <taxon>Rhabditida</taxon>
        <taxon>Rhabditina</taxon>
        <taxon>Diplogasteromorpha</taxon>
        <taxon>Diplogasteroidea</taxon>
        <taxon>Neodiplogasteridae</taxon>
        <taxon>Pristionchus</taxon>
    </lineage>
</organism>